<feature type="domain" description="Lipoyl-binding" evidence="10">
    <location>
        <begin position="76"/>
        <end position="152"/>
    </location>
</feature>
<evidence type="ECO:0000256" key="3">
    <source>
        <dbReference type="ARBA" id="ARBA00017562"/>
    </source>
</evidence>
<proteinExistence type="predicted"/>
<evidence type="ECO:0000259" key="10">
    <source>
        <dbReference type="PROSITE" id="PS50968"/>
    </source>
</evidence>
<dbReference type="PANTHER" id="PTHR45266">
    <property type="entry name" value="OXALOACETATE DECARBOXYLASE ALPHA CHAIN"/>
    <property type="match status" value="1"/>
</dbReference>
<comment type="function">
    <text evidence="1 9">This protein is a component of the acetyl coenzyme A carboxylase complex; first, biotin carboxylase catalyzes the carboxylation of the carrier protein and then the transcarboxylase transfers the carboxyl group to form malonyl-CoA.</text>
</comment>
<evidence type="ECO:0000256" key="6">
    <source>
        <dbReference type="ARBA" id="ARBA00023098"/>
    </source>
</evidence>
<evidence type="ECO:0000256" key="8">
    <source>
        <dbReference type="ARBA" id="ARBA00023267"/>
    </source>
</evidence>
<dbReference type="PRINTS" id="PR01071">
    <property type="entry name" value="ACOABIOTINCC"/>
</dbReference>
<protein>
    <recommendedName>
        <fullName evidence="3 9">Biotin carboxyl carrier protein of acetyl-CoA carboxylase</fullName>
    </recommendedName>
</protein>
<keyword evidence="6 9" id="KW-0443">Lipid metabolism</keyword>
<dbReference type="UniPathway" id="UPA00094"/>
<dbReference type="NCBIfam" id="TIGR00531">
    <property type="entry name" value="BCCP"/>
    <property type="match status" value="1"/>
</dbReference>
<evidence type="ECO:0000256" key="7">
    <source>
        <dbReference type="ARBA" id="ARBA00023160"/>
    </source>
</evidence>
<dbReference type="EMBL" id="CP014135">
    <property type="protein sequence ID" value="AMB87487.1"/>
    <property type="molecule type" value="Genomic_DNA"/>
</dbReference>
<name>A0A0X1T5W0_PSEAA</name>
<keyword evidence="5 9" id="KW-0276">Fatty acid metabolism</keyword>
<dbReference type="AlphaFoldDB" id="A0A0X1T5W0"/>
<keyword evidence="8 9" id="KW-0092">Biotin</keyword>
<keyword evidence="12" id="KW-1185">Reference proteome</keyword>
<dbReference type="CDD" id="cd06850">
    <property type="entry name" value="biotinyl_domain"/>
    <property type="match status" value="1"/>
</dbReference>
<dbReference type="GO" id="GO:0009317">
    <property type="term" value="C:acetyl-CoA carboxylase complex"/>
    <property type="evidence" value="ECO:0007669"/>
    <property type="project" value="InterPro"/>
</dbReference>
<evidence type="ECO:0000256" key="5">
    <source>
        <dbReference type="ARBA" id="ARBA00022832"/>
    </source>
</evidence>
<dbReference type="STRING" id="46677.AWM79_20195"/>
<dbReference type="InterPro" id="IPR001882">
    <property type="entry name" value="Biotin_BS"/>
</dbReference>
<dbReference type="KEGG" id="pagb:AWM79_20195"/>
<dbReference type="InterPro" id="IPR001249">
    <property type="entry name" value="AcCoA_biotinCC"/>
</dbReference>
<dbReference type="PROSITE" id="PS00188">
    <property type="entry name" value="BIOTIN"/>
    <property type="match status" value="1"/>
</dbReference>
<dbReference type="InterPro" id="IPR000089">
    <property type="entry name" value="Biotin_lipoyl"/>
</dbReference>
<dbReference type="PANTHER" id="PTHR45266:SF3">
    <property type="entry name" value="OXALOACETATE DECARBOXYLASE ALPHA CHAIN"/>
    <property type="match status" value="1"/>
</dbReference>
<keyword evidence="7 9" id="KW-0275">Fatty acid biosynthesis</keyword>
<evidence type="ECO:0000256" key="2">
    <source>
        <dbReference type="ARBA" id="ARBA00005194"/>
    </source>
</evidence>
<dbReference type="GO" id="GO:0003989">
    <property type="term" value="F:acetyl-CoA carboxylase activity"/>
    <property type="evidence" value="ECO:0007669"/>
    <property type="project" value="InterPro"/>
</dbReference>
<dbReference type="GO" id="GO:0006633">
    <property type="term" value="P:fatty acid biosynthetic process"/>
    <property type="evidence" value="ECO:0007669"/>
    <property type="project" value="UniProtKB-UniPathway"/>
</dbReference>
<dbReference type="Gene3D" id="2.40.50.100">
    <property type="match status" value="1"/>
</dbReference>
<accession>A0A0X1T5W0</accession>
<evidence type="ECO:0000313" key="11">
    <source>
        <dbReference type="EMBL" id="AMB87487.1"/>
    </source>
</evidence>
<dbReference type="RefSeq" id="WP_060783626.1">
    <property type="nucleotide sequence ID" value="NZ_CP014135.1"/>
</dbReference>
<dbReference type="PROSITE" id="PS50968">
    <property type="entry name" value="BIOTINYL_LIPOYL"/>
    <property type="match status" value="1"/>
</dbReference>
<dbReference type="Pfam" id="PF00364">
    <property type="entry name" value="Biotin_lipoyl"/>
    <property type="match status" value="1"/>
</dbReference>
<dbReference type="InterPro" id="IPR011053">
    <property type="entry name" value="Single_hybrid_motif"/>
</dbReference>
<dbReference type="InterPro" id="IPR050709">
    <property type="entry name" value="Biotin_Carboxyl_Carrier/Decarb"/>
</dbReference>
<evidence type="ECO:0000256" key="9">
    <source>
        <dbReference type="RuleBase" id="RU364072"/>
    </source>
</evidence>
<dbReference type="Proteomes" id="UP000063229">
    <property type="component" value="Chromosome"/>
</dbReference>
<dbReference type="SUPFAM" id="SSF51230">
    <property type="entry name" value="Single hybrid motif"/>
    <property type="match status" value="1"/>
</dbReference>
<evidence type="ECO:0000313" key="12">
    <source>
        <dbReference type="Proteomes" id="UP000063229"/>
    </source>
</evidence>
<evidence type="ECO:0000256" key="1">
    <source>
        <dbReference type="ARBA" id="ARBA00003761"/>
    </source>
</evidence>
<keyword evidence="4 9" id="KW-0444">Lipid biosynthesis</keyword>
<organism evidence="11 12">
    <name type="scientific">Pseudomonas agarici</name>
    <dbReference type="NCBI Taxonomy" id="46677"/>
    <lineage>
        <taxon>Bacteria</taxon>
        <taxon>Pseudomonadati</taxon>
        <taxon>Pseudomonadota</taxon>
        <taxon>Gammaproteobacteria</taxon>
        <taxon>Pseudomonadales</taxon>
        <taxon>Pseudomonadaceae</taxon>
        <taxon>Pseudomonas</taxon>
    </lineage>
</organism>
<gene>
    <name evidence="11" type="ORF">AWM79_20195</name>
</gene>
<comment type="pathway">
    <text evidence="2 9">Lipid metabolism; fatty acid biosynthesis.</text>
</comment>
<evidence type="ECO:0000256" key="4">
    <source>
        <dbReference type="ARBA" id="ARBA00022516"/>
    </source>
</evidence>
<reference evidence="11 12" key="1">
    <citation type="submission" date="2016-01" db="EMBL/GenBank/DDBJ databases">
        <authorList>
            <person name="McClelland M."/>
            <person name="Jain A."/>
            <person name="Saraogi P."/>
            <person name="Mendelson R."/>
            <person name="Westerman R."/>
            <person name="SanMiguel P."/>
            <person name="Csonka L."/>
        </authorList>
    </citation>
    <scope>NUCLEOTIDE SEQUENCE [LARGE SCALE GENOMIC DNA]</scope>
    <source>
        <strain evidence="11 12">NCPPB 2472</strain>
    </source>
</reference>
<sequence length="155" mass="16664">MNLEFIERLIDIVERSQVAELEYSEGDCRVRIGLRPFGATMSGSPSVSSSKALQSDNLETSIACTVVAASTPRSESHTVSSSLVGLFYRSPAADKAPFVEVGDVVEEGQTLAIVEAMKMLNPIEADRHGRISAILKADGEMTEAGQALFTIEPME</sequence>